<sequence>MTKSIVVVVINATAVTAALEISTDLIINEAVHTSATPLGFQSYLQLAKGVRVGDVADTRARRAKMTSDGSCRYLTKSIQRNVDSCT</sequence>
<keyword evidence="1" id="KW-0732">Signal</keyword>
<dbReference type="GeneID" id="85365735"/>
<feature type="chain" id="PRO_5041379030" evidence="1">
    <location>
        <begin position="19"/>
        <end position="86"/>
    </location>
</feature>
<protein>
    <submittedName>
        <fullName evidence="2">Uncharacterized protein</fullName>
    </submittedName>
</protein>
<name>A0AA39NM65_ARMTA</name>
<dbReference type="AlphaFoldDB" id="A0AA39NM65"/>
<feature type="signal peptide" evidence="1">
    <location>
        <begin position="1"/>
        <end position="18"/>
    </location>
</feature>
<evidence type="ECO:0000313" key="3">
    <source>
        <dbReference type="Proteomes" id="UP001175211"/>
    </source>
</evidence>
<gene>
    <name evidence="2" type="ORF">EV420DRAFT_452261</name>
</gene>
<dbReference type="RefSeq" id="XP_060338492.1">
    <property type="nucleotide sequence ID" value="XM_060482187.1"/>
</dbReference>
<evidence type="ECO:0000313" key="2">
    <source>
        <dbReference type="EMBL" id="KAK0468217.1"/>
    </source>
</evidence>
<reference evidence="2" key="1">
    <citation type="submission" date="2023-06" db="EMBL/GenBank/DDBJ databases">
        <authorList>
            <consortium name="Lawrence Berkeley National Laboratory"/>
            <person name="Ahrendt S."/>
            <person name="Sahu N."/>
            <person name="Indic B."/>
            <person name="Wong-Bajracharya J."/>
            <person name="Merenyi Z."/>
            <person name="Ke H.-M."/>
            <person name="Monk M."/>
            <person name="Kocsube S."/>
            <person name="Drula E."/>
            <person name="Lipzen A."/>
            <person name="Balint B."/>
            <person name="Henrissat B."/>
            <person name="Andreopoulos B."/>
            <person name="Martin F.M."/>
            <person name="Harder C.B."/>
            <person name="Rigling D."/>
            <person name="Ford K.L."/>
            <person name="Foster G.D."/>
            <person name="Pangilinan J."/>
            <person name="Papanicolaou A."/>
            <person name="Barry K."/>
            <person name="LaButti K."/>
            <person name="Viragh M."/>
            <person name="Koriabine M."/>
            <person name="Yan M."/>
            <person name="Riley R."/>
            <person name="Champramary S."/>
            <person name="Plett K.L."/>
            <person name="Tsai I.J."/>
            <person name="Slot J."/>
            <person name="Sipos G."/>
            <person name="Plett J."/>
            <person name="Nagy L.G."/>
            <person name="Grigoriev I.V."/>
        </authorList>
    </citation>
    <scope>NUCLEOTIDE SEQUENCE</scope>
    <source>
        <strain evidence="2">CCBAS 213</strain>
    </source>
</reference>
<dbReference type="EMBL" id="JAUEPS010000002">
    <property type="protein sequence ID" value="KAK0468217.1"/>
    <property type="molecule type" value="Genomic_DNA"/>
</dbReference>
<comment type="caution">
    <text evidence="2">The sequence shown here is derived from an EMBL/GenBank/DDBJ whole genome shotgun (WGS) entry which is preliminary data.</text>
</comment>
<keyword evidence="3" id="KW-1185">Reference proteome</keyword>
<evidence type="ECO:0000256" key="1">
    <source>
        <dbReference type="SAM" id="SignalP"/>
    </source>
</evidence>
<dbReference type="Proteomes" id="UP001175211">
    <property type="component" value="Unassembled WGS sequence"/>
</dbReference>
<accession>A0AA39NM65</accession>
<organism evidence="2 3">
    <name type="scientific">Armillaria tabescens</name>
    <name type="common">Ringless honey mushroom</name>
    <name type="synonym">Agaricus tabescens</name>
    <dbReference type="NCBI Taxonomy" id="1929756"/>
    <lineage>
        <taxon>Eukaryota</taxon>
        <taxon>Fungi</taxon>
        <taxon>Dikarya</taxon>
        <taxon>Basidiomycota</taxon>
        <taxon>Agaricomycotina</taxon>
        <taxon>Agaricomycetes</taxon>
        <taxon>Agaricomycetidae</taxon>
        <taxon>Agaricales</taxon>
        <taxon>Marasmiineae</taxon>
        <taxon>Physalacriaceae</taxon>
        <taxon>Desarmillaria</taxon>
    </lineage>
</organism>
<proteinExistence type="predicted"/>